<keyword evidence="3" id="KW-1185">Reference proteome</keyword>
<name>A0AAD5SKC6_9FUNG</name>
<reference evidence="2" key="1">
    <citation type="submission" date="2020-05" db="EMBL/GenBank/DDBJ databases">
        <title>Phylogenomic resolution of chytrid fungi.</title>
        <authorList>
            <person name="Stajich J.E."/>
            <person name="Amses K."/>
            <person name="Simmons R."/>
            <person name="Seto K."/>
            <person name="Myers J."/>
            <person name="Bonds A."/>
            <person name="Quandt C.A."/>
            <person name="Barry K."/>
            <person name="Liu P."/>
            <person name="Grigoriev I."/>
            <person name="Longcore J.E."/>
            <person name="James T.Y."/>
        </authorList>
    </citation>
    <scope>NUCLEOTIDE SEQUENCE</scope>
    <source>
        <strain evidence="2">JEL0318</strain>
    </source>
</reference>
<feature type="region of interest" description="Disordered" evidence="1">
    <location>
        <begin position="1"/>
        <end position="42"/>
    </location>
</feature>
<evidence type="ECO:0000313" key="2">
    <source>
        <dbReference type="EMBL" id="KAJ3055475.1"/>
    </source>
</evidence>
<dbReference type="EMBL" id="JADGJD010000076">
    <property type="protein sequence ID" value="KAJ3055475.1"/>
    <property type="molecule type" value="Genomic_DNA"/>
</dbReference>
<sequence>MLSPLAPEFNPIGYRPIETVIEDSEEPVSPSTEPSLSPRSAASTVSAYTDVSEYGPTSPVAGPYVYSPMAVSGPFAYEGKYSLSPGVLGTRQGEGQDMDARAVRYQMDGNWRRPAGGNVMYQHPGRYQAPVGQADLATAFANLSFQSSAHNTQNIWFSPSIDARYTTTA</sequence>
<proteinExistence type="predicted"/>
<dbReference type="AlphaFoldDB" id="A0AAD5SKC6"/>
<evidence type="ECO:0000256" key="1">
    <source>
        <dbReference type="SAM" id="MobiDB-lite"/>
    </source>
</evidence>
<organism evidence="2 3">
    <name type="scientific">Rhizophlyctis rosea</name>
    <dbReference type="NCBI Taxonomy" id="64517"/>
    <lineage>
        <taxon>Eukaryota</taxon>
        <taxon>Fungi</taxon>
        <taxon>Fungi incertae sedis</taxon>
        <taxon>Chytridiomycota</taxon>
        <taxon>Chytridiomycota incertae sedis</taxon>
        <taxon>Chytridiomycetes</taxon>
        <taxon>Rhizophlyctidales</taxon>
        <taxon>Rhizophlyctidaceae</taxon>
        <taxon>Rhizophlyctis</taxon>
    </lineage>
</organism>
<feature type="compositionally biased region" description="Low complexity" evidence="1">
    <location>
        <begin position="27"/>
        <end position="38"/>
    </location>
</feature>
<gene>
    <name evidence="2" type="ORF">HK097_010334</name>
</gene>
<accession>A0AAD5SKC6</accession>
<dbReference type="Proteomes" id="UP001212841">
    <property type="component" value="Unassembled WGS sequence"/>
</dbReference>
<evidence type="ECO:0000313" key="3">
    <source>
        <dbReference type="Proteomes" id="UP001212841"/>
    </source>
</evidence>
<comment type="caution">
    <text evidence="2">The sequence shown here is derived from an EMBL/GenBank/DDBJ whole genome shotgun (WGS) entry which is preliminary data.</text>
</comment>
<feature type="non-terminal residue" evidence="2">
    <location>
        <position position="169"/>
    </location>
</feature>
<protein>
    <submittedName>
        <fullName evidence="2">Uncharacterized protein</fullName>
    </submittedName>
</protein>